<gene>
    <name evidence="1" type="ORF">HG66A1_23990</name>
</gene>
<evidence type="ECO:0000313" key="1">
    <source>
        <dbReference type="EMBL" id="QDT20611.1"/>
    </source>
</evidence>
<organism evidence="1 2">
    <name type="scientific">Gimesia chilikensis</name>
    <dbReference type="NCBI Taxonomy" id="2605989"/>
    <lineage>
        <taxon>Bacteria</taxon>
        <taxon>Pseudomonadati</taxon>
        <taxon>Planctomycetota</taxon>
        <taxon>Planctomycetia</taxon>
        <taxon>Planctomycetales</taxon>
        <taxon>Planctomycetaceae</taxon>
        <taxon>Gimesia</taxon>
    </lineage>
</organism>
<name>A0A517PML0_9PLAN</name>
<evidence type="ECO:0000313" key="2">
    <source>
        <dbReference type="Proteomes" id="UP000320421"/>
    </source>
</evidence>
<proteinExistence type="predicted"/>
<protein>
    <submittedName>
        <fullName evidence="1">Uncharacterized protein</fullName>
    </submittedName>
</protein>
<dbReference type="EMBL" id="CP036266">
    <property type="protein sequence ID" value="QDT20611.1"/>
    <property type="molecule type" value="Genomic_DNA"/>
</dbReference>
<keyword evidence="2" id="KW-1185">Reference proteome</keyword>
<sequence>MIQPGGLIYVRNSKLAQGLDQFYSPNSLESSDEKSEIVSQVKHLKVPY</sequence>
<reference evidence="1 2" key="1">
    <citation type="submission" date="2019-02" db="EMBL/GenBank/DDBJ databases">
        <title>Deep-cultivation of Planctomycetes and their phenomic and genomic characterization uncovers novel biology.</title>
        <authorList>
            <person name="Wiegand S."/>
            <person name="Jogler M."/>
            <person name="Boedeker C."/>
            <person name="Pinto D."/>
            <person name="Vollmers J."/>
            <person name="Rivas-Marin E."/>
            <person name="Kohn T."/>
            <person name="Peeters S.H."/>
            <person name="Heuer A."/>
            <person name="Rast P."/>
            <person name="Oberbeckmann S."/>
            <person name="Bunk B."/>
            <person name="Jeske O."/>
            <person name="Meyerdierks A."/>
            <person name="Storesund J.E."/>
            <person name="Kallscheuer N."/>
            <person name="Luecker S."/>
            <person name="Lage O.M."/>
            <person name="Pohl T."/>
            <person name="Merkel B.J."/>
            <person name="Hornburger P."/>
            <person name="Mueller R.-W."/>
            <person name="Bruemmer F."/>
            <person name="Labrenz M."/>
            <person name="Spormann A.M."/>
            <person name="Op den Camp H."/>
            <person name="Overmann J."/>
            <person name="Amann R."/>
            <person name="Jetten M.S.M."/>
            <person name="Mascher T."/>
            <person name="Medema M.H."/>
            <person name="Devos D.P."/>
            <person name="Kaster A.-K."/>
            <person name="Ovreas L."/>
            <person name="Rohde M."/>
            <person name="Galperin M.Y."/>
            <person name="Jogler C."/>
        </authorList>
    </citation>
    <scope>NUCLEOTIDE SEQUENCE [LARGE SCALE GENOMIC DNA]</scope>
    <source>
        <strain evidence="1 2">HG66A1</strain>
    </source>
</reference>
<dbReference type="AlphaFoldDB" id="A0A517PML0"/>
<dbReference type="Proteomes" id="UP000320421">
    <property type="component" value="Chromosome"/>
</dbReference>
<accession>A0A517PML0</accession>